<dbReference type="PROSITE" id="PS52009">
    <property type="entry name" value="GH84"/>
    <property type="match status" value="1"/>
</dbReference>
<dbReference type="Gene3D" id="3.40.630.30">
    <property type="match status" value="1"/>
</dbReference>
<evidence type="ECO:0000313" key="10">
    <source>
        <dbReference type="EMBL" id="RWS29244.1"/>
    </source>
</evidence>
<evidence type="ECO:0000256" key="7">
    <source>
        <dbReference type="ARBA" id="ARBA00076634"/>
    </source>
</evidence>
<dbReference type="GO" id="GO:0102571">
    <property type="term" value="F:[protein]-3-O-(N-acetyl-D-glucosaminyl)-L-serine/L-threonine O-N-acetyl-alpha-D-glucosaminase activity"/>
    <property type="evidence" value="ECO:0007669"/>
    <property type="project" value="UniProtKB-EC"/>
</dbReference>
<protein>
    <recommendedName>
        <fullName evidence="6">protein O-GlcNAcase</fullName>
        <ecNumber evidence="6">3.2.1.169</ecNumber>
    </recommendedName>
    <alternativeName>
        <fullName evidence="3">Beta-N-acetylhexosaminidase</fullName>
    </alternativeName>
    <alternativeName>
        <fullName evidence="7">Beta-hexosaminidase</fullName>
    </alternativeName>
</protein>
<name>A0A443SP00_9ACAR</name>
<feature type="region of interest" description="Disordered" evidence="8">
    <location>
        <begin position="433"/>
        <end position="453"/>
    </location>
</feature>
<dbReference type="PANTHER" id="PTHR13170:SF16">
    <property type="entry name" value="PROTEIN O-GLCNACASE"/>
    <property type="match status" value="1"/>
</dbReference>
<evidence type="ECO:0000256" key="6">
    <source>
        <dbReference type="ARBA" id="ARBA00066938"/>
    </source>
</evidence>
<dbReference type="OrthoDB" id="9975416at2759"/>
<dbReference type="SUPFAM" id="SSF51445">
    <property type="entry name" value="(Trans)glycosidases"/>
    <property type="match status" value="1"/>
</dbReference>
<dbReference type="EC" id="3.2.1.169" evidence="6"/>
<evidence type="ECO:0000256" key="4">
    <source>
        <dbReference type="ARBA" id="ARBA00050933"/>
    </source>
</evidence>
<dbReference type="Gene3D" id="3.20.20.80">
    <property type="entry name" value="Glycosidases"/>
    <property type="match status" value="1"/>
</dbReference>
<evidence type="ECO:0000313" key="11">
    <source>
        <dbReference type="Proteomes" id="UP000288716"/>
    </source>
</evidence>
<dbReference type="InterPro" id="IPR011496">
    <property type="entry name" value="O-GlcNAcase_cat"/>
</dbReference>
<evidence type="ECO:0000256" key="1">
    <source>
        <dbReference type="ARBA" id="ARBA00022801"/>
    </source>
</evidence>
<dbReference type="GO" id="GO:0016231">
    <property type="term" value="F:beta-N-acetylglucosaminidase activity"/>
    <property type="evidence" value="ECO:0007669"/>
    <property type="project" value="TreeGrafter"/>
</dbReference>
<dbReference type="VEuPathDB" id="VectorBase:LDEU002794"/>
<proteinExistence type="predicted"/>
<dbReference type="STRING" id="299467.A0A443SP00"/>
<gene>
    <name evidence="10" type="ORF">B4U80_02136</name>
</gene>
<dbReference type="Proteomes" id="UP000288716">
    <property type="component" value="Unassembled WGS sequence"/>
</dbReference>
<dbReference type="FunFam" id="3.20.20.80:FF:000009">
    <property type="entry name" value="O-GlcNAcase BT_4395"/>
    <property type="match status" value="1"/>
</dbReference>
<organism evidence="10 11">
    <name type="scientific">Leptotrombidium deliense</name>
    <dbReference type="NCBI Taxonomy" id="299467"/>
    <lineage>
        <taxon>Eukaryota</taxon>
        <taxon>Metazoa</taxon>
        <taxon>Ecdysozoa</taxon>
        <taxon>Arthropoda</taxon>
        <taxon>Chelicerata</taxon>
        <taxon>Arachnida</taxon>
        <taxon>Acari</taxon>
        <taxon>Acariformes</taxon>
        <taxon>Trombidiformes</taxon>
        <taxon>Prostigmata</taxon>
        <taxon>Anystina</taxon>
        <taxon>Parasitengona</taxon>
        <taxon>Trombiculoidea</taxon>
        <taxon>Trombiculidae</taxon>
        <taxon>Leptotrombidium</taxon>
    </lineage>
</organism>
<accession>A0A443SP00</accession>
<dbReference type="GO" id="GO:0009100">
    <property type="term" value="P:glycoprotein metabolic process"/>
    <property type="evidence" value="ECO:0007669"/>
    <property type="project" value="TreeGrafter"/>
</dbReference>
<keyword evidence="1" id="KW-0378">Hydrolase</keyword>
<evidence type="ECO:0000256" key="2">
    <source>
        <dbReference type="ARBA" id="ARBA00023295"/>
    </source>
</evidence>
<dbReference type="Pfam" id="PF07555">
    <property type="entry name" value="NAGidase"/>
    <property type="match status" value="1"/>
</dbReference>
<dbReference type="InterPro" id="IPR017853">
    <property type="entry name" value="GH"/>
</dbReference>
<evidence type="ECO:0000256" key="5">
    <source>
        <dbReference type="ARBA" id="ARBA00052136"/>
    </source>
</evidence>
<evidence type="ECO:0000256" key="3">
    <source>
        <dbReference type="ARBA" id="ARBA00030512"/>
    </source>
</evidence>
<comment type="catalytic activity">
    <reaction evidence="5">
        <text>3-O-(N-acetyl-beta-D-glucosaminyl)-L-threonyl-[protein] + H2O = L-threonyl-[protein] + N-acetyl-D-glucosamine</text>
        <dbReference type="Rhea" id="RHEA:48892"/>
        <dbReference type="Rhea" id="RHEA-COMP:11060"/>
        <dbReference type="Rhea" id="RHEA-COMP:12252"/>
        <dbReference type="ChEBI" id="CHEBI:15377"/>
        <dbReference type="ChEBI" id="CHEBI:30013"/>
        <dbReference type="ChEBI" id="CHEBI:90840"/>
        <dbReference type="ChEBI" id="CHEBI:506227"/>
        <dbReference type="EC" id="3.2.1.169"/>
    </reaction>
</comment>
<dbReference type="PANTHER" id="PTHR13170">
    <property type="entry name" value="O-GLCNACASE"/>
    <property type="match status" value="1"/>
</dbReference>
<reference evidence="10 11" key="1">
    <citation type="journal article" date="2018" name="Gigascience">
        <title>Genomes of trombidid mites reveal novel predicted allergens and laterally-transferred genes associated with secondary metabolism.</title>
        <authorList>
            <person name="Dong X."/>
            <person name="Chaisiri K."/>
            <person name="Xia D."/>
            <person name="Armstrong S.D."/>
            <person name="Fang Y."/>
            <person name="Donnelly M.J."/>
            <person name="Kadowaki T."/>
            <person name="McGarry J.W."/>
            <person name="Darby A.C."/>
            <person name="Makepeace B.L."/>
        </authorList>
    </citation>
    <scope>NUCLEOTIDE SEQUENCE [LARGE SCALE GENOMIC DNA]</scope>
    <source>
        <strain evidence="10">UoL-UT</strain>
    </source>
</reference>
<sequence length="915" mass="104087">MSEGNDRKANAGNHFICGVVEGFYGRPWTTEQRKDLFSKMKNLGLNTYMYAPKDDFKHRAYWREPYSVEEAEQLTGLIQAAKKYEIEFVYALSPGLDITYSNPKEVACLKRKLEQVKQFGCEAFALLFDDIEPEISETDKEIFQSFGHAQVAVTNEVYQSLGQPKFLFCPTEYCAARAVPNVQNSEYLNTIGSKLIHDINIMWTGNKVISKVITVQSIEELSEVLKRQPVIWDNLHANDYDQKRIFLGPYSGRSTSLIPHINGVLTNPNCEFEPNFIAIHTLAQWSKCNSDANSDPRIVSSDIKLESESDSGSFEDIPAHLSPTTYHPRKALCDAINSWLPEFSRPKNASGRPGQIITAPLMSVVPNLNIPLPAIKNQKGDIELKDTNAETSEEETINSQESNLLATSNFVPITKELVNSLVDPPVILNPLEPMDCNPSPNMSPKNPPEEQMEAKEQMDEKEQMEEKLIPSDSTTNTPVSTPSFKEKIAEEEMQTEPVECDDLKHNQLTVDDVALLVDLFYLPFSHGRQGLMFLNEFHWLKSNSHLVAEFRRRHTSEPETPEVVEWYSKATRFEEMTHAVGRLLTRLTFCKNRSLLYDLYPYVWDIKGVISLLNSYVKWLALGRVPSAVPGFMPPTFTWFSKGYKEAFSNGEQEPWLFRGGLTGELQRLLPVESVSDLFLYKPPDSPSSRIYTIRPYLSSDEASVYEVCHKTCNDFMQFNDEFNDVPNLLGERFGNMFFIRYLLCFRFVGGFLNVSAEYCFVVEDETGICGYVLAALDSQQFQKKMEMTWFAKLCTKYPDTNDKEIESAVSPESVIKNIHEYTRNKFSTPEQIYKSHPSVLRMNLLQHVIDLSVPKRLLACVLAALKANGSGGVFSKVAIRDQKVIDFYLKLGFHEMQLPAELRSPDETFLVRAI</sequence>
<dbReference type="Gene3D" id="1.20.58.240">
    <property type="entry name" value="STAT, domain 1"/>
    <property type="match status" value="1"/>
</dbReference>
<evidence type="ECO:0000256" key="8">
    <source>
        <dbReference type="SAM" id="MobiDB-lite"/>
    </source>
</evidence>
<evidence type="ECO:0000259" key="9">
    <source>
        <dbReference type="PROSITE" id="PS52009"/>
    </source>
</evidence>
<comment type="caution">
    <text evidence="10">The sequence shown here is derived from an EMBL/GenBank/DDBJ whole genome shotgun (WGS) entry which is preliminary data.</text>
</comment>
<keyword evidence="2" id="KW-0326">Glycosidase</keyword>
<dbReference type="InterPro" id="IPR016181">
    <property type="entry name" value="Acyl_CoA_acyltransferase"/>
</dbReference>
<dbReference type="EMBL" id="NCKV01001005">
    <property type="protein sequence ID" value="RWS29244.1"/>
    <property type="molecule type" value="Genomic_DNA"/>
</dbReference>
<dbReference type="InterPro" id="IPR051822">
    <property type="entry name" value="Glycosyl_Hydrolase_84"/>
</dbReference>
<feature type="domain" description="GH84" evidence="9">
    <location>
        <begin position="15"/>
        <end position="290"/>
    </location>
</feature>
<keyword evidence="11" id="KW-1185">Reference proteome</keyword>
<dbReference type="AlphaFoldDB" id="A0A443SP00"/>
<comment type="catalytic activity">
    <reaction evidence="4">
        <text>3-O-(N-acetyl-beta-D-glucosaminyl)-L-seryl-[protein] + H2O = N-acetyl-D-glucosamine + L-seryl-[protein]</text>
        <dbReference type="Rhea" id="RHEA:48876"/>
        <dbReference type="Rhea" id="RHEA-COMP:9863"/>
        <dbReference type="Rhea" id="RHEA-COMP:12251"/>
        <dbReference type="ChEBI" id="CHEBI:15377"/>
        <dbReference type="ChEBI" id="CHEBI:29999"/>
        <dbReference type="ChEBI" id="CHEBI:90838"/>
        <dbReference type="ChEBI" id="CHEBI:506227"/>
        <dbReference type="EC" id="3.2.1.169"/>
    </reaction>
</comment>
<dbReference type="SUPFAM" id="SSF55729">
    <property type="entry name" value="Acyl-CoA N-acyltransferases (Nat)"/>
    <property type="match status" value="1"/>
</dbReference>